<dbReference type="Proteomes" id="UP000028705">
    <property type="component" value="Unassembled WGS sequence"/>
</dbReference>
<dbReference type="eggNOG" id="COG1670">
    <property type="taxonomic scope" value="Bacteria"/>
</dbReference>
<accession>A0A086A521</accession>
<comment type="caution">
    <text evidence="2">The sequence shown here is derived from an EMBL/GenBank/DDBJ whole genome shotgun (WGS) entry which is preliminary data.</text>
</comment>
<evidence type="ECO:0000259" key="1">
    <source>
        <dbReference type="PROSITE" id="PS51186"/>
    </source>
</evidence>
<keyword evidence="3" id="KW-1185">Reference proteome</keyword>
<feature type="domain" description="N-acetyltransferase" evidence="1">
    <location>
        <begin position="2"/>
        <end position="158"/>
    </location>
</feature>
<dbReference type="OrthoDB" id="66776at2"/>
<dbReference type="Gene3D" id="3.40.630.30">
    <property type="match status" value="1"/>
</dbReference>
<sequence>MTSLHFFKPEDVSGLQYTLDETQSLFTATAEEALERIKERDDDLAYPITIFHDEKPAGFFVLDFGEDKFDLTENKNSVLLRSFSINPQLQGKGIGKSAMMNLDDFVKEHFGECNEIVLAVNEKNSSAYQLYLKTGYVFEGKTRVGRSGPQFLMYKTLRKF</sequence>
<dbReference type="STRING" id="445961.IW15_13880"/>
<dbReference type="CDD" id="cd04301">
    <property type="entry name" value="NAT_SF"/>
    <property type="match status" value="1"/>
</dbReference>
<dbReference type="SUPFAM" id="SSF55729">
    <property type="entry name" value="Acyl-CoA N-acyltransferases (Nat)"/>
    <property type="match status" value="1"/>
</dbReference>
<name>A0A086A521_9FLAO</name>
<dbReference type="AlphaFoldDB" id="A0A086A521"/>
<keyword evidence="2" id="KW-0808">Transferase</keyword>
<evidence type="ECO:0000313" key="3">
    <source>
        <dbReference type="Proteomes" id="UP000028705"/>
    </source>
</evidence>
<dbReference type="PROSITE" id="PS51186">
    <property type="entry name" value="GNAT"/>
    <property type="match status" value="1"/>
</dbReference>
<dbReference type="Pfam" id="PF00583">
    <property type="entry name" value="Acetyltransf_1"/>
    <property type="match status" value="1"/>
</dbReference>
<dbReference type="RefSeq" id="WP_034712127.1">
    <property type="nucleotide sequence ID" value="NZ_JPRH01000005.1"/>
</dbReference>
<gene>
    <name evidence="2" type="ORF">IW15_13880</name>
</gene>
<dbReference type="GO" id="GO:0016747">
    <property type="term" value="F:acyltransferase activity, transferring groups other than amino-acyl groups"/>
    <property type="evidence" value="ECO:0007669"/>
    <property type="project" value="InterPro"/>
</dbReference>
<proteinExistence type="predicted"/>
<reference evidence="2 3" key="1">
    <citation type="submission" date="2014-07" db="EMBL/GenBank/DDBJ databases">
        <title>Genome of Chryseobacterium soli DSM 19298.</title>
        <authorList>
            <person name="Stropko S.J."/>
            <person name="Pipes S.E."/>
            <person name="Newman J."/>
        </authorList>
    </citation>
    <scope>NUCLEOTIDE SEQUENCE [LARGE SCALE GENOMIC DNA]</scope>
    <source>
        <strain evidence="2 3">DSM 19298</strain>
    </source>
</reference>
<protein>
    <submittedName>
        <fullName evidence="2">GNAT family acetyltransferase</fullName>
    </submittedName>
</protein>
<dbReference type="InterPro" id="IPR000182">
    <property type="entry name" value="GNAT_dom"/>
</dbReference>
<evidence type="ECO:0000313" key="2">
    <source>
        <dbReference type="EMBL" id="KFF11785.1"/>
    </source>
</evidence>
<dbReference type="EMBL" id="JPRH01000005">
    <property type="protein sequence ID" value="KFF11785.1"/>
    <property type="molecule type" value="Genomic_DNA"/>
</dbReference>
<dbReference type="InterPro" id="IPR016181">
    <property type="entry name" value="Acyl_CoA_acyltransferase"/>
</dbReference>
<organism evidence="2 3">
    <name type="scientific">Chryseobacterium soli</name>
    <dbReference type="NCBI Taxonomy" id="445961"/>
    <lineage>
        <taxon>Bacteria</taxon>
        <taxon>Pseudomonadati</taxon>
        <taxon>Bacteroidota</taxon>
        <taxon>Flavobacteriia</taxon>
        <taxon>Flavobacteriales</taxon>
        <taxon>Weeksellaceae</taxon>
        <taxon>Chryseobacterium group</taxon>
        <taxon>Chryseobacterium</taxon>
    </lineage>
</organism>